<reference evidence="1" key="1">
    <citation type="submission" date="2020-08" db="EMBL/GenBank/DDBJ databases">
        <title>Functional genomics of gut bacteria from endangered species of beetles.</title>
        <authorList>
            <person name="Carlos-Shanley C."/>
        </authorList>
    </citation>
    <scope>NUCLEOTIDE SEQUENCE [LARGE SCALE GENOMIC DNA]</scope>
    <source>
        <strain evidence="1">S00060</strain>
    </source>
</reference>
<comment type="caution">
    <text evidence="1">The sequence shown here is derived from an EMBL/GenBank/DDBJ whole genome shotgun (WGS) entry which is preliminary data.</text>
</comment>
<dbReference type="RefSeq" id="WP_013056503.1">
    <property type="nucleotide sequence ID" value="NZ_JACJHT010000013.1"/>
</dbReference>
<gene>
    <name evidence="1" type="ORF">HNP21_005658</name>
</gene>
<protein>
    <submittedName>
        <fullName evidence="1">Uncharacterized protein</fullName>
    </submittedName>
</protein>
<proteinExistence type="predicted"/>
<evidence type="ECO:0000313" key="1">
    <source>
        <dbReference type="EMBL" id="MBA9042523.1"/>
    </source>
</evidence>
<name>A0A7W3NGK5_PRIAR</name>
<accession>A0A7W3NGK5</accession>
<sequence length="111" mass="13234">MMEELKNNKLTTAWQQRMEDDEIFTVENIKATDEILDIYMNKLEGSVDKMSEQDILEYVQEIVIGLNELNEQFDYFIETLEREELCEFIIKAANAAGLETEEDITEEWREW</sequence>
<dbReference type="EMBL" id="JACJHT010000013">
    <property type="protein sequence ID" value="MBA9042523.1"/>
    <property type="molecule type" value="Genomic_DNA"/>
</dbReference>
<dbReference type="AlphaFoldDB" id="A0A7W3NGK5"/>
<organism evidence="1 2">
    <name type="scientific">Priestia aryabhattai</name>
    <name type="common">Bacillus aryabhattai</name>
    <dbReference type="NCBI Taxonomy" id="412384"/>
    <lineage>
        <taxon>Bacteria</taxon>
        <taxon>Bacillati</taxon>
        <taxon>Bacillota</taxon>
        <taxon>Bacilli</taxon>
        <taxon>Bacillales</taxon>
        <taxon>Bacillaceae</taxon>
        <taxon>Priestia</taxon>
    </lineage>
</organism>
<dbReference type="Proteomes" id="UP000543174">
    <property type="component" value="Unassembled WGS sequence"/>
</dbReference>
<keyword evidence="2" id="KW-1185">Reference proteome</keyword>
<evidence type="ECO:0000313" key="2">
    <source>
        <dbReference type="Proteomes" id="UP000543174"/>
    </source>
</evidence>